<feature type="transmembrane region" description="Helical" evidence="8">
    <location>
        <begin position="81"/>
        <end position="100"/>
    </location>
</feature>
<dbReference type="EMBL" id="ABCB02000009">
    <property type="protein sequence ID" value="EDO63017.1"/>
    <property type="molecule type" value="Genomic_DNA"/>
</dbReference>
<feature type="transmembrane region" description="Helical" evidence="8">
    <location>
        <begin position="171"/>
        <end position="188"/>
    </location>
</feature>
<dbReference type="GO" id="GO:0009103">
    <property type="term" value="P:lipopolysaccharide biosynthetic process"/>
    <property type="evidence" value="ECO:0007669"/>
    <property type="project" value="UniProtKB-ARBA"/>
</dbReference>
<dbReference type="GO" id="GO:0010041">
    <property type="term" value="P:response to iron(III) ion"/>
    <property type="evidence" value="ECO:0007669"/>
    <property type="project" value="TreeGrafter"/>
</dbReference>
<dbReference type="InterPro" id="IPR050297">
    <property type="entry name" value="LipidA_mod_glycosyltrf_83"/>
</dbReference>
<evidence type="ECO:0000313" key="13">
    <source>
        <dbReference type="Proteomes" id="UP000220611"/>
    </source>
</evidence>
<keyword evidence="7 8" id="KW-0472">Membrane</keyword>
<keyword evidence="13" id="KW-1185">Reference proteome</keyword>
<dbReference type="PANTHER" id="PTHR33908">
    <property type="entry name" value="MANNOSYLTRANSFERASE YKCB-RELATED"/>
    <property type="match status" value="1"/>
</dbReference>
<feature type="transmembrane region" description="Helical" evidence="8">
    <location>
        <begin position="389"/>
        <end position="414"/>
    </location>
</feature>
<gene>
    <name evidence="11" type="ORF">CH238_10430</name>
    <name evidence="10" type="ORF">CLOLEP_00233</name>
</gene>
<sequence>MPRFLLDSTKRASRRGLLGKLENIAVYLILFFLCFAAVILAFPANGQLQGKEIQVISAFLAGGDIAVLCVLWRLKRLDPKTLMFLLFLLGVLMRLSYAAAYPAEDRQHDVFDADGHLQYILRLADTWRLPDSNNWQYNHPPLHHLLAAVWVKVFQWFGVTDQAQLAETLQFLTCFYSCAMLAVVYRIFDENPFGRRAVPLAYALVCLHPTFYLLAGSLNNDCLMVLLFFTAVLYTLRWYRDPSLKNSLTLAVAIGCCMMAKVSGAMIAPVTAMVFVWKLAVLGRERKWRLLRGILAKLAAFGAVCIPLGLWYPVRNLILFGQPLGYVAPIGEDAAIYCGNEALADRFVPLLSPDWTKSLYCDPFEDYNIFAYATKCSVFGETALSGSGVAAATLLVCAFILITGALTAMVYVLARGRSERTTLFFWVMAAVMATQVGLFLYSNVKYPYGCTMDFRYLAPAVLPGAVFLGAAGQRLWRSKREVPQYLAVVLSCVVFLFCVSGVFLYLTLS</sequence>
<evidence type="ECO:0000259" key="9">
    <source>
        <dbReference type="Pfam" id="PF13231"/>
    </source>
</evidence>
<comment type="subcellular location">
    <subcellularLocation>
        <location evidence="1">Cell membrane</location>
        <topology evidence="1">Multi-pass membrane protein</topology>
    </subcellularLocation>
</comment>
<protein>
    <recommendedName>
        <fullName evidence="9">Glycosyltransferase RgtA/B/C/D-like domain-containing protein</fullName>
    </recommendedName>
</protein>
<evidence type="ECO:0000256" key="1">
    <source>
        <dbReference type="ARBA" id="ARBA00004651"/>
    </source>
</evidence>
<keyword evidence="4" id="KW-0808">Transferase</keyword>
<dbReference type="eggNOG" id="COG1807">
    <property type="taxonomic scope" value="Bacteria"/>
</dbReference>
<organism evidence="10 12">
    <name type="scientific">[Clostridium] leptum DSM 753</name>
    <dbReference type="NCBI Taxonomy" id="428125"/>
    <lineage>
        <taxon>Bacteria</taxon>
        <taxon>Bacillati</taxon>
        <taxon>Bacillota</taxon>
        <taxon>Clostridia</taxon>
        <taxon>Eubacteriales</taxon>
        <taxon>Oscillospiraceae</taxon>
        <taxon>Oscillospiraceae incertae sedis</taxon>
    </lineage>
</organism>
<dbReference type="Pfam" id="PF13231">
    <property type="entry name" value="PMT_2"/>
    <property type="match status" value="1"/>
</dbReference>
<evidence type="ECO:0000313" key="12">
    <source>
        <dbReference type="Proteomes" id="UP000003490"/>
    </source>
</evidence>
<dbReference type="OrthoDB" id="9765464at2"/>
<dbReference type="PANTHER" id="PTHR33908:SF3">
    <property type="entry name" value="UNDECAPRENYL PHOSPHATE-ALPHA-4-AMINO-4-DEOXY-L-ARABINOSE ARABINOSYL TRANSFERASE"/>
    <property type="match status" value="1"/>
</dbReference>
<reference evidence="11 13" key="3">
    <citation type="submission" date="2017-07" db="EMBL/GenBank/DDBJ databases">
        <title>Prevalence of linear plasmids in Cutibacterium (Propionibacterium) acnes isolates obtained from prostatic tissue.</title>
        <authorList>
            <person name="Davidsson S."/>
            <person name="Carlsson J."/>
            <person name="Molling P."/>
            <person name="Andren O."/>
            <person name="Andersson S.-O."/>
            <person name="Brzuszkiewicz E."/>
            <person name="Poehlein A."/>
            <person name="Al-Zeer M."/>
            <person name="Brinkmann V."/>
            <person name="Scavenius C."/>
            <person name="Nazipi S."/>
            <person name="Soderquist B."/>
            <person name="Bruggemann H."/>
        </authorList>
    </citation>
    <scope>NUCLEOTIDE SEQUENCE [LARGE SCALE GENOMIC DNA]</scope>
    <source>
        <strain evidence="11 13">DSM 753</strain>
    </source>
</reference>
<evidence type="ECO:0000256" key="6">
    <source>
        <dbReference type="ARBA" id="ARBA00022989"/>
    </source>
</evidence>
<name>A7VNV7_9FIRM</name>
<dbReference type="Proteomes" id="UP000003490">
    <property type="component" value="Unassembled WGS sequence"/>
</dbReference>
<feature type="transmembrane region" description="Helical" evidence="8">
    <location>
        <begin position="485"/>
        <end position="506"/>
    </location>
</feature>
<evidence type="ECO:0000256" key="7">
    <source>
        <dbReference type="ARBA" id="ARBA00023136"/>
    </source>
</evidence>
<evidence type="ECO:0000313" key="10">
    <source>
        <dbReference type="EMBL" id="EDO63017.1"/>
    </source>
</evidence>
<proteinExistence type="predicted"/>
<evidence type="ECO:0000256" key="4">
    <source>
        <dbReference type="ARBA" id="ARBA00022679"/>
    </source>
</evidence>
<dbReference type="Proteomes" id="UP000220611">
    <property type="component" value="Unassembled WGS sequence"/>
</dbReference>
<feature type="transmembrane region" description="Helical" evidence="8">
    <location>
        <begin position="454"/>
        <end position="473"/>
    </location>
</feature>
<feature type="transmembrane region" description="Helical" evidence="8">
    <location>
        <begin position="222"/>
        <end position="239"/>
    </location>
</feature>
<dbReference type="GO" id="GO:0016763">
    <property type="term" value="F:pentosyltransferase activity"/>
    <property type="evidence" value="ECO:0007669"/>
    <property type="project" value="TreeGrafter"/>
</dbReference>
<evidence type="ECO:0000256" key="2">
    <source>
        <dbReference type="ARBA" id="ARBA00022475"/>
    </source>
</evidence>
<dbReference type="HOGENOM" id="CLU_033060_0_0_9"/>
<feature type="transmembrane region" description="Helical" evidence="8">
    <location>
        <begin position="423"/>
        <end position="442"/>
    </location>
</feature>
<comment type="caution">
    <text evidence="10">The sequence shown here is derived from an EMBL/GenBank/DDBJ whole genome shotgun (WGS) entry which is preliminary data.</text>
</comment>
<dbReference type="EMBL" id="NOXF01000008">
    <property type="protein sequence ID" value="PEQ24041.1"/>
    <property type="molecule type" value="Genomic_DNA"/>
</dbReference>
<evidence type="ECO:0000256" key="3">
    <source>
        <dbReference type="ARBA" id="ARBA00022676"/>
    </source>
</evidence>
<feature type="transmembrane region" description="Helical" evidence="8">
    <location>
        <begin position="294"/>
        <end position="314"/>
    </location>
</feature>
<keyword evidence="6 8" id="KW-1133">Transmembrane helix</keyword>
<accession>A7VNV7</accession>
<evidence type="ECO:0000256" key="8">
    <source>
        <dbReference type="SAM" id="Phobius"/>
    </source>
</evidence>
<dbReference type="GO" id="GO:0005886">
    <property type="term" value="C:plasma membrane"/>
    <property type="evidence" value="ECO:0007669"/>
    <property type="project" value="UniProtKB-SubCell"/>
</dbReference>
<reference evidence="10 12" key="1">
    <citation type="submission" date="2007-08" db="EMBL/GenBank/DDBJ databases">
        <title>Draft genome sequence of Clostridium leptum (DSM 753).</title>
        <authorList>
            <person name="Sudarsanam P."/>
            <person name="Ley R."/>
            <person name="Guruge J."/>
            <person name="Turnbaugh P.J."/>
            <person name="Mahowald M."/>
            <person name="Liep D."/>
            <person name="Gordon J."/>
        </authorList>
    </citation>
    <scope>NUCLEOTIDE SEQUENCE [LARGE SCALE GENOMIC DNA]</scope>
    <source>
        <strain evidence="10 12">DSM 753</strain>
    </source>
</reference>
<keyword evidence="3" id="KW-0328">Glycosyltransferase</keyword>
<keyword evidence="5 8" id="KW-0812">Transmembrane</keyword>
<keyword evidence="2" id="KW-1003">Cell membrane</keyword>
<evidence type="ECO:0000256" key="5">
    <source>
        <dbReference type="ARBA" id="ARBA00022692"/>
    </source>
</evidence>
<feature type="transmembrane region" description="Helical" evidence="8">
    <location>
        <begin position="54"/>
        <end position="74"/>
    </location>
</feature>
<feature type="domain" description="Glycosyltransferase RgtA/B/C/D-like" evidence="9">
    <location>
        <begin position="138"/>
        <end position="300"/>
    </location>
</feature>
<dbReference type="AlphaFoldDB" id="A7VNV7"/>
<dbReference type="InterPro" id="IPR038731">
    <property type="entry name" value="RgtA/B/C-like"/>
</dbReference>
<evidence type="ECO:0000313" key="11">
    <source>
        <dbReference type="EMBL" id="PEQ24041.1"/>
    </source>
</evidence>
<reference evidence="10 12" key="2">
    <citation type="submission" date="2007-08" db="EMBL/GenBank/DDBJ databases">
        <authorList>
            <person name="Fulton L."/>
            <person name="Clifton S."/>
            <person name="Fulton B."/>
            <person name="Xu J."/>
            <person name="Minx P."/>
            <person name="Pepin K.H."/>
            <person name="Johnson M."/>
            <person name="Thiruvilangam P."/>
            <person name="Bhonagiri V."/>
            <person name="Nash W.E."/>
            <person name="Wang C."/>
            <person name="Mardis E.R."/>
            <person name="Wilson R.K."/>
        </authorList>
    </citation>
    <scope>NUCLEOTIDE SEQUENCE [LARGE SCALE GENOMIC DNA]</scope>
    <source>
        <strain evidence="10 12">DSM 753</strain>
    </source>
</reference>
<feature type="transmembrane region" description="Helical" evidence="8">
    <location>
        <begin position="21"/>
        <end position="42"/>
    </location>
</feature>
<feature type="transmembrane region" description="Helical" evidence="8">
    <location>
        <begin position="251"/>
        <end position="282"/>
    </location>
</feature>